<keyword evidence="3" id="KW-1185">Reference proteome</keyword>
<organism evidence="2 3">
    <name type="scientific">Cymbomonas tetramitiformis</name>
    <dbReference type="NCBI Taxonomy" id="36881"/>
    <lineage>
        <taxon>Eukaryota</taxon>
        <taxon>Viridiplantae</taxon>
        <taxon>Chlorophyta</taxon>
        <taxon>Pyramimonadophyceae</taxon>
        <taxon>Pyramimonadales</taxon>
        <taxon>Pyramimonadaceae</taxon>
        <taxon>Cymbomonas</taxon>
    </lineage>
</organism>
<reference evidence="2 3" key="1">
    <citation type="journal article" date="2015" name="Genome Biol. Evol.">
        <title>Comparative Genomics of a Bacterivorous Green Alga Reveals Evolutionary Causalities and Consequences of Phago-Mixotrophic Mode of Nutrition.</title>
        <authorList>
            <person name="Burns J.A."/>
            <person name="Paasch A."/>
            <person name="Narechania A."/>
            <person name="Kim E."/>
        </authorList>
    </citation>
    <scope>NUCLEOTIDE SEQUENCE [LARGE SCALE GENOMIC DNA]</scope>
    <source>
        <strain evidence="2 3">PLY_AMNH</strain>
    </source>
</reference>
<dbReference type="Proteomes" id="UP001190700">
    <property type="component" value="Unassembled WGS sequence"/>
</dbReference>
<dbReference type="EMBL" id="LGRX02033634">
    <property type="protein sequence ID" value="KAK3240475.1"/>
    <property type="molecule type" value="Genomic_DNA"/>
</dbReference>
<comment type="caution">
    <text evidence="2">The sequence shown here is derived from an EMBL/GenBank/DDBJ whole genome shotgun (WGS) entry which is preliminary data.</text>
</comment>
<feature type="compositionally biased region" description="Basic and acidic residues" evidence="1">
    <location>
        <begin position="142"/>
        <end position="157"/>
    </location>
</feature>
<feature type="compositionally biased region" description="Basic and acidic residues" evidence="1">
    <location>
        <begin position="236"/>
        <end position="248"/>
    </location>
</feature>
<evidence type="ECO:0000256" key="1">
    <source>
        <dbReference type="SAM" id="MobiDB-lite"/>
    </source>
</evidence>
<feature type="region of interest" description="Disordered" evidence="1">
    <location>
        <begin position="357"/>
        <end position="430"/>
    </location>
</feature>
<feature type="region of interest" description="Disordered" evidence="1">
    <location>
        <begin position="219"/>
        <end position="266"/>
    </location>
</feature>
<feature type="compositionally biased region" description="Polar residues" evidence="1">
    <location>
        <begin position="83"/>
        <end position="115"/>
    </location>
</feature>
<evidence type="ECO:0000313" key="3">
    <source>
        <dbReference type="Proteomes" id="UP001190700"/>
    </source>
</evidence>
<proteinExistence type="predicted"/>
<name>A0AAE0EVJ2_9CHLO</name>
<gene>
    <name evidence="2" type="ORF">CYMTET_49686</name>
</gene>
<dbReference type="AlphaFoldDB" id="A0AAE0EVJ2"/>
<evidence type="ECO:0000313" key="2">
    <source>
        <dbReference type="EMBL" id="KAK3240475.1"/>
    </source>
</evidence>
<feature type="compositionally biased region" description="Polar residues" evidence="1">
    <location>
        <begin position="418"/>
        <end position="430"/>
    </location>
</feature>
<feature type="region of interest" description="Disordered" evidence="1">
    <location>
        <begin position="62"/>
        <end position="164"/>
    </location>
</feature>
<protein>
    <submittedName>
        <fullName evidence="2">Uncharacterized protein</fullName>
    </submittedName>
</protein>
<sequence length="507" mass="54169">MEEESPAPPLRTVDWLYNASSVHDAWVTMDLPSVNVRVGKSEALATNPYFIYHKDHLLPSQNNAEVEAPPPTDAGCRQESEQDTTPATASTSQNGSSHSATTPRLPSSRHPSSIATRRVVSGRTFRPREASHGASSAEDASAGEKSDSEKASSEKASRARNIGANKVRPSIGGVYQHITVTVDEDATGTSEATNTSELHEFEAHCAAASSAAASIVEELSPSTSPSCSPRHPSHLQPDRRLKEDKKPAAGDAGFGGVRKAGTPGTSTINIQLPTSPKPQFRMLTGAQAPLTGKTKYNTESSLQMRPQQQQVLSNARTAAQHVVEQQLAAAAERLAISERVAASERAAMVERALTGGDRVAMPDRSPVSGLSRSLGGRMNQESDWEADHPAGANPSKAVEPPARHGSLQGPDRADGVVSSRQWRPSSACPASSQYVKPSIGYPVAAAGLPAYGIRKAKPTIRPQSGVLQARSRDSFYMGLRGEAIHRERMMVGRDQRWPAHASWRLNT</sequence>
<accession>A0AAE0EVJ2</accession>